<dbReference type="InterPro" id="IPR009544">
    <property type="entry name" value="DUF1163"/>
</dbReference>
<evidence type="ECO:0000313" key="3">
    <source>
        <dbReference type="Proteomes" id="UP000078284"/>
    </source>
</evidence>
<feature type="transmembrane region" description="Helical" evidence="1">
    <location>
        <begin position="27"/>
        <end position="50"/>
    </location>
</feature>
<gene>
    <name evidence="2" type="ordered locus">AXX17_At1g64180</name>
</gene>
<dbReference type="EMBL" id="LUHQ01000001">
    <property type="protein sequence ID" value="OAP18280.1"/>
    <property type="molecule type" value="Genomic_DNA"/>
</dbReference>
<keyword evidence="1" id="KW-1133">Transmembrane helix</keyword>
<keyword evidence="1" id="KW-0812">Transmembrane</keyword>
<dbReference type="AlphaFoldDB" id="A0A178WIT8"/>
<keyword evidence="1" id="KW-0472">Membrane</keyword>
<dbReference type="PANTHER" id="PTHR31125:SF7">
    <property type="entry name" value="F20P5.24 PROTEIN-RELATED"/>
    <property type="match status" value="1"/>
</dbReference>
<reference evidence="3" key="1">
    <citation type="journal article" date="2016" name="Proc. Natl. Acad. Sci. U.S.A.">
        <title>Chromosome-level assembly of Arabidopsis thaliana Ler reveals the extent of translocation and inversion polymorphisms.</title>
        <authorList>
            <person name="Zapata L."/>
            <person name="Ding J."/>
            <person name="Willing E.M."/>
            <person name="Hartwig B."/>
            <person name="Bezdan D."/>
            <person name="Jiao W.B."/>
            <person name="Patel V."/>
            <person name="Velikkakam James G."/>
            <person name="Koornneef M."/>
            <person name="Ossowski S."/>
            <person name="Schneeberger K."/>
        </authorList>
    </citation>
    <scope>NUCLEOTIDE SEQUENCE [LARGE SCALE GENOMIC DNA]</scope>
    <source>
        <strain evidence="3">cv. Landsberg erecta</strain>
    </source>
</reference>
<organism evidence="2 3">
    <name type="scientific">Arabidopsis thaliana</name>
    <name type="common">Mouse-ear cress</name>
    <dbReference type="NCBI Taxonomy" id="3702"/>
    <lineage>
        <taxon>Eukaryota</taxon>
        <taxon>Viridiplantae</taxon>
        <taxon>Streptophyta</taxon>
        <taxon>Embryophyta</taxon>
        <taxon>Tracheophyta</taxon>
        <taxon>Spermatophyta</taxon>
        <taxon>Magnoliopsida</taxon>
        <taxon>eudicotyledons</taxon>
        <taxon>Gunneridae</taxon>
        <taxon>Pentapetalae</taxon>
        <taxon>rosids</taxon>
        <taxon>malvids</taxon>
        <taxon>Brassicales</taxon>
        <taxon>Brassicaceae</taxon>
        <taxon>Camelineae</taxon>
        <taxon>Arabidopsis</taxon>
    </lineage>
</organism>
<accession>A0A178WIT8</accession>
<evidence type="ECO:0000313" key="2">
    <source>
        <dbReference type="EMBL" id="OAP18280.1"/>
    </source>
</evidence>
<dbReference type="Proteomes" id="UP000078284">
    <property type="component" value="Chromosome 1"/>
</dbReference>
<comment type="caution">
    <text evidence="2">The sequence shown here is derived from an EMBL/GenBank/DDBJ whole genome shotgun (WGS) entry which is preliminary data.</text>
</comment>
<name>A0A178WIT8_ARATH</name>
<evidence type="ECO:0000256" key="1">
    <source>
        <dbReference type="SAM" id="Phobius"/>
    </source>
</evidence>
<dbReference type="PIRSF" id="PIRSF026169">
    <property type="entry name" value="DUF1163"/>
    <property type="match status" value="1"/>
</dbReference>
<proteinExistence type="predicted"/>
<dbReference type="PANTHER" id="PTHR31125">
    <property type="entry name" value="F20P5.22 PROTEIN-RELATED"/>
    <property type="match status" value="1"/>
</dbReference>
<dbReference type="ExpressionAtlas" id="A0A178WIT8">
    <property type="expression patterns" value="baseline and differential"/>
</dbReference>
<dbReference type="Pfam" id="PF06651">
    <property type="entry name" value="DUF1163"/>
    <property type="match status" value="1"/>
</dbReference>
<sequence length="225" mass="25813">MDYENGEIIAPKSTTLWDRLTPRQKKYVFTCVLVFLIAIATAAIIVYAYSESAQERREKRRKEQRIENYAPDIIIPSMDFTVLNLTETSLSVKWDLVIRLPSDLPGYYMCLKGDLQTFILYKGVTIANSSLDSYNLIPNWPQLLNTSSVIAFEGDMDSVVVKDIMDDIKERRDMRFGSRLLLPDCRSGRKMNYTCDETAVRFEPGSQRKATAFENAAPICHYIHT</sequence>
<protein>
    <submittedName>
        <fullName evidence="2">Uncharacterized protein</fullName>
    </submittedName>
</protein>